<gene>
    <name evidence="1" type="ORF">GCM10019016_094170</name>
</gene>
<keyword evidence="2" id="KW-1185">Reference proteome</keyword>
<proteinExistence type="predicted"/>
<reference evidence="2" key="1">
    <citation type="journal article" date="2019" name="Int. J. Syst. Evol. Microbiol.">
        <title>The Global Catalogue of Microorganisms (GCM) 10K type strain sequencing project: providing services to taxonomists for standard genome sequencing and annotation.</title>
        <authorList>
            <consortium name="The Broad Institute Genomics Platform"/>
            <consortium name="The Broad Institute Genome Sequencing Center for Infectious Disease"/>
            <person name="Wu L."/>
            <person name="Ma J."/>
        </authorList>
    </citation>
    <scope>NUCLEOTIDE SEQUENCE [LARGE SCALE GENOMIC DNA]</scope>
    <source>
        <strain evidence="2">JCM 4816</strain>
    </source>
</reference>
<sequence length="150" mass="16519">MTIVVPGTPSVFVQLVAGVLIEGAPAPAGSRIECPPDIADHIVSQQWGQRVQGPHIIDRGIRQQLVFRKVRALPGSSVPLDEWPSWMRPAWMRADGRVKRWDSDIRVAPAVCPDCSKVRYVRTDALPQDAEPARRGDGFIARCRSCRSAG</sequence>
<accession>A0ABP6U6P8</accession>
<dbReference type="Proteomes" id="UP001501455">
    <property type="component" value="Unassembled WGS sequence"/>
</dbReference>
<evidence type="ECO:0000313" key="2">
    <source>
        <dbReference type="Proteomes" id="UP001501455"/>
    </source>
</evidence>
<protein>
    <submittedName>
        <fullName evidence="1">Uncharacterized protein</fullName>
    </submittedName>
</protein>
<dbReference type="EMBL" id="BAAAXF010000066">
    <property type="protein sequence ID" value="GAA3502309.1"/>
    <property type="molecule type" value="Genomic_DNA"/>
</dbReference>
<name>A0ABP6U6P8_9ACTN</name>
<evidence type="ECO:0000313" key="1">
    <source>
        <dbReference type="EMBL" id="GAA3502309.1"/>
    </source>
</evidence>
<comment type="caution">
    <text evidence="1">The sequence shown here is derived from an EMBL/GenBank/DDBJ whole genome shotgun (WGS) entry which is preliminary data.</text>
</comment>
<organism evidence="1 2">
    <name type="scientific">Streptomyces prasinosporus</name>
    <dbReference type="NCBI Taxonomy" id="68256"/>
    <lineage>
        <taxon>Bacteria</taxon>
        <taxon>Bacillati</taxon>
        <taxon>Actinomycetota</taxon>
        <taxon>Actinomycetes</taxon>
        <taxon>Kitasatosporales</taxon>
        <taxon>Streptomycetaceae</taxon>
        <taxon>Streptomyces</taxon>
        <taxon>Streptomyces albogriseolus group</taxon>
    </lineage>
</organism>